<dbReference type="Proteomes" id="UP000244168">
    <property type="component" value="Unassembled WGS sequence"/>
</dbReference>
<sequence length="383" mass="42896">MIPRGQLDINYRDLLAGLKYCLLNSPESVTSSSLDESLYLSVRTGFHLTLKALNLPVGSEIIVTNINIPDMFTIIAAHGLKAVPVPVDKHSLSISIHDVERAITPRTRALLVTHLFGAITPMDELINLAQQHGLIVFEDCAQAYAGNSYQGHPRTDVVMFSFGLIKTNTAISGAQLIINNPELSRKVIELINGLPVQPTRIFRKKLVKALLIKLLTERSVYTAFYHLIKLAGKDFDAVLSGFTRGFPGADLLQKINYRPCPANLKLLVRKIIGFDEATLDKRRNLAFDVTQCLPENMRIGNGNKRHTYWVWPVVSNHPHRLIEHLRAQGFDATQKASSLIKIEPDRPIANNDLVLEDLVYLPMYINMTTKQRSKLSRLLSIAH</sequence>
<organism evidence="3 4">
    <name type="scientific">Mucilaginibacter yixingensis</name>
    <dbReference type="NCBI Taxonomy" id="1295612"/>
    <lineage>
        <taxon>Bacteria</taxon>
        <taxon>Pseudomonadati</taxon>
        <taxon>Bacteroidota</taxon>
        <taxon>Sphingobacteriia</taxon>
        <taxon>Sphingobacteriales</taxon>
        <taxon>Sphingobacteriaceae</taxon>
        <taxon>Mucilaginibacter</taxon>
    </lineage>
</organism>
<evidence type="ECO:0000256" key="1">
    <source>
        <dbReference type="ARBA" id="ARBA00037999"/>
    </source>
</evidence>
<evidence type="ECO:0000313" key="4">
    <source>
        <dbReference type="Proteomes" id="UP000244168"/>
    </source>
</evidence>
<dbReference type="AlphaFoldDB" id="A0A2T5J7E2"/>
<dbReference type="GO" id="GO:0030170">
    <property type="term" value="F:pyridoxal phosphate binding"/>
    <property type="evidence" value="ECO:0007669"/>
    <property type="project" value="TreeGrafter"/>
</dbReference>
<reference evidence="3 4" key="1">
    <citation type="submission" date="2018-04" db="EMBL/GenBank/DDBJ databases">
        <title>Genomic Encyclopedia of Archaeal and Bacterial Type Strains, Phase II (KMG-II): from individual species to whole genera.</title>
        <authorList>
            <person name="Goeker M."/>
        </authorList>
    </citation>
    <scope>NUCLEOTIDE SEQUENCE [LARGE SCALE GENOMIC DNA]</scope>
    <source>
        <strain evidence="3 4">DSM 26809</strain>
    </source>
</reference>
<evidence type="ECO:0000256" key="2">
    <source>
        <dbReference type="RuleBase" id="RU004508"/>
    </source>
</evidence>
<dbReference type="PANTHER" id="PTHR30244:SF34">
    <property type="entry name" value="DTDP-4-AMINO-4,6-DIDEOXYGALACTOSE TRANSAMINASE"/>
    <property type="match status" value="1"/>
</dbReference>
<dbReference type="Gene3D" id="3.40.640.10">
    <property type="entry name" value="Type I PLP-dependent aspartate aminotransferase-like (Major domain)"/>
    <property type="match status" value="1"/>
</dbReference>
<gene>
    <name evidence="3" type="ORF">C8P68_106216</name>
</gene>
<dbReference type="InterPro" id="IPR015421">
    <property type="entry name" value="PyrdxlP-dep_Trfase_major"/>
</dbReference>
<keyword evidence="4" id="KW-1185">Reference proteome</keyword>
<protein>
    <submittedName>
        <fullName evidence="3">dTDP-4-amino-4,6-dideoxygalactose transaminase</fullName>
    </submittedName>
</protein>
<dbReference type="Pfam" id="PF01041">
    <property type="entry name" value="DegT_DnrJ_EryC1"/>
    <property type="match status" value="1"/>
</dbReference>
<name>A0A2T5J7E2_9SPHI</name>
<comment type="caution">
    <text evidence="3">The sequence shown here is derived from an EMBL/GenBank/DDBJ whole genome shotgun (WGS) entry which is preliminary data.</text>
</comment>
<dbReference type="PANTHER" id="PTHR30244">
    <property type="entry name" value="TRANSAMINASE"/>
    <property type="match status" value="1"/>
</dbReference>
<comment type="similarity">
    <text evidence="1 2">Belongs to the DegT/DnrJ/EryC1 family.</text>
</comment>
<dbReference type="InterPro" id="IPR015424">
    <property type="entry name" value="PyrdxlP-dep_Trfase"/>
</dbReference>
<dbReference type="SUPFAM" id="SSF53383">
    <property type="entry name" value="PLP-dependent transferases"/>
    <property type="match status" value="1"/>
</dbReference>
<proteinExistence type="inferred from homology"/>
<dbReference type="GO" id="GO:0008483">
    <property type="term" value="F:transaminase activity"/>
    <property type="evidence" value="ECO:0007669"/>
    <property type="project" value="TreeGrafter"/>
</dbReference>
<keyword evidence="2" id="KW-0663">Pyridoxal phosphate</keyword>
<evidence type="ECO:0000313" key="3">
    <source>
        <dbReference type="EMBL" id="PTQ95001.1"/>
    </source>
</evidence>
<accession>A0A2T5J7E2</accession>
<dbReference type="GO" id="GO:0000271">
    <property type="term" value="P:polysaccharide biosynthetic process"/>
    <property type="evidence" value="ECO:0007669"/>
    <property type="project" value="TreeGrafter"/>
</dbReference>
<dbReference type="InterPro" id="IPR000653">
    <property type="entry name" value="DegT/StrS_aminotransferase"/>
</dbReference>
<dbReference type="RefSeq" id="WP_170113643.1">
    <property type="nucleotide sequence ID" value="NZ_CP160205.1"/>
</dbReference>
<dbReference type="EMBL" id="QAOQ01000006">
    <property type="protein sequence ID" value="PTQ95001.1"/>
    <property type="molecule type" value="Genomic_DNA"/>
</dbReference>